<evidence type="ECO:0000256" key="1">
    <source>
        <dbReference type="PROSITE-ProRule" id="PRU00024"/>
    </source>
</evidence>
<evidence type="ECO:0000259" key="2">
    <source>
        <dbReference type="PROSITE" id="PS50119"/>
    </source>
</evidence>
<evidence type="ECO:0000313" key="3">
    <source>
        <dbReference type="EMBL" id="KAH3892993.1"/>
    </source>
</evidence>
<dbReference type="GO" id="GO:0008270">
    <property type="term" value="F:zinc ion binding"/>
    <property type="evidence" value="ECO:0007669"/>
    <property type="project" value="UniProtKB-KW"/>
</dbReference>
<keyword evidence="1" id="KW-0863">Zinc-finger</keyword>
<protein>
    <recommendedName>
        <fullName evidence="2">B box-type domain-containing protein</fullName>
    </recommendedName>
</protein>
<proteinExistence type="predicted"/>
<dbReference type="PROSITE" id="PS50119">
    <property type="entry name" value="ZF_BBOX"/>
    <property type="match status" value="2"/>
</dbReference>
<dbReference type="SUPFAM" id="SSF57845">
    <property type="entry name" value="B-box zinc-binding domain"/>
    <property type="match status" value="1"/>
</dbReference>
<accession>A0A9D4S755</accession>
<keyword evidence="1" id="KW-0862">Zinc</keyword>
<comment type="caution">
    <text evidence="3">The sequence shown here is derived from an EMBL/GenBank/DDBJ whole genome shotgun (WGS) entry which is preliminary data.</text>
</comment>
<feature type="domain" description="B box-type" evidence="2">
    <location>
        <begin position="71"/>
        <end position="105"/>
    </location>
</feature>
<dbReference type="Proteomes" id="UP000828390">
    <property type="component" value="Unassembled WGS sequence"/>
</dbReference>
<dbReference type="EMBL" id="JAIWYP010000001">
    <property type="protein sequence ID" value="KAH3892993.1"/>
    <property type="molecule type" value="Genomic_DNA"/>
</dbReference>
<reference evidence="3" key="1">
    <citation type="journal article" date="2019" name="bioRxiv">
        <title>The Genome of the Zebra Mussel, Dreissena polymorpha: A Resource for Invasive Species Research.</title>
        <authorList>
            <person name="McCartney M.A."/>
            <person name="Auch B."/>
            <person name="Kono T."/>
            <person name="Mallez S."/>
            <person name="Zhang Y."/>
            <person name="Obille A."/>
            <person name="Becker A."/>
            <person name="Abrahante J.E."/>
            <person name="Garbe J."/>
            <person name="Badalamenti J.P."/>
            <person name="Herman A."/>
            <person name="Mangelson H."/>
            <person name="Liachko I."/>
            <person name="Sullivan S."/>
            <person name="Sone E.D."/>
            <person name="Koren S."/>
            <person name="Silverstein K.A.T."/>
            <person name="Beckman K.B."/>
            <person name="Gohl D.M."/>
        </authorList>
    </citation>
    <scope>NUCLEOTIDE SEQUENCE</scope>
    <source>
        <strain evidence="3">Duluth1</strain>
        <tissue evidence="3">Whole animal</tissue>
    </source>
</reference>
<dbReference type="InterPro" id="IPR000315">
    <property type="entry name" value="Znf_B-box"/>
</dbReference>
<name>A0A9D4S755_DREPO</name>
<sequence length="105" mass="12227">MAGSISDVIYYYCCNVCEEDNVNKEALFYCQQCSKGFCDKCIEKHNGLFQKHKSFGGKELDKWPAAKTALDLLQRCQQHPDHRIELFCEDHMKLCCVLCHLHDHK</sequence>
<gene>
    <name evidence="3" type="ORF">DPMN_017131</name>
</gene>
<evidence type="ECO:0000313" key="4">
    <source>
        <dbReference type="Proteomes" id="UP000828390"/>
    </source>
</evidence>
<dbReference type="Gene3D" id="3.30.160.60">
    <property type="entry name" value="Classic Zinc Finger"/>
    <property type="match status" value="1"/>
</dbReference>
<dbReference type="AlphaFoldDB" id="A0A9D4S755"/>
<organism evidence="3 4">
    <name type="scientific">Dreissena polymorpha</name>
    <name type="common">Zebra mussel</name>
    <name type="synonym">Mytilus polymorpha</name>
    <dbReference type="NCBI Taxonomy" id="45954"/>
    <lineage>
        <taxon>Eukaryota</taxon>
        <taxon>Metazoa</taxon>
        <taxon>Spiralia</taxon>
        <taxon>Lophotrochozoa</taxon>
        <taxon>Mollusca</taxon>
        <taxon>Bivalvia</taxon>
        <taxon>Autobranchia</taxon>
        <taxon>Heteroconchia</taxon>
        <taxon>Euheterodonta</taxon>
        <taxon>Imparidentia</taxon>
        <taxon>Neoheterodontei</taxon>
        <taxon>Myida</taxon>
        <taxon>Dreissenoidea</taxon>
        <taxon>Dreissenidae</taxon>
        <taxon>Dreissena</taxon>
    </lineage>
</organism>
<feature type="domain" description="B box-type" evidence="2">
    <location>
        <begin position="16"/>
        <end position="53"/>
    </location>
</feature>
<keyword evidence="1" id="KW-0479">Metal-binding</keyword>
<keyword evidence="4" id="KW-1185">Reference proteome</keyword>
<reference evidence="3" key="2">
    <citation type="submission" date="2020-11" db="EMBL/GenBank/DDBJ databases">
        <authorList>
            <person name="McCartney M.A."/>
            <person name="Auch B."/>
            <person name="Kono T."/>
            <person name="Mallez S."/>
            <person name="Becker A."/>
            <person name="Gohl D.M."/>
            <person name="Silverstein K.A.T."/>
            <person name="Koren S."/>
            <person name="Bechman K.B."/>
            <person name="Herman A."/>
            <person name="Abrahante J.E."/>
            <person name="Garbe J."/>
        </authorList>
    </citation>
    <scope>NUCLEOTIDE SEQUENCE</scope>
    <source>
        <strain evidence="3">Duluth1</strain>
        <tissue evidence="3">Whole animal</tissue>
    </source>
</reference>